<evidence type="ECO:0000313" key="10">
    <source>
        <dbReference type="EMBL" id="MBN8662016.1"/>
    </source>
</evidence>
<dbReference type="GO" id="GO:0016301">
    <property type="term" value="F:kinase activity"/>
    <property type="evidence" value="ECO:0007669"/>
    <property type="project" value="UniProtKB-KW"/>
</dbReference>
<evidence type="ECO:0000256" key="1">
    <source>
        <dbReference type="ARBA" id="ARBA00001946"/>
    </source>
</evidence>
<dbReference type="Pfam" id="PF19279">
    <property type="entry name" value="YegS_C"/>
    <property type="match status" value="1"/>
</dbReference>
<keyword evidence="7" id="KW-0594">Phospholipid biosynthesis</keyword>
<evidence type="ECO:0000256" key="7">
    <source>
        <dbReference type="ARBA" id="ARBA00023209"/>
    </source>
</evidence>
<evidence type="ECO:0000259" key="9">
    <source>
        <dbReference type="PROSITE" id="PS50146"/>
    </source>
</evidence>
<dbReference type="PANTHER" id="PTHR12358">
    <property type="entry name" value="SPHINGOSINE KINASE"/>
    <property type="match status" value="1"/>
</dbReference>
<dbReference type="InterPro" id="IPR045540">
    <property type="entry name" value="YegS/DAGK_C"/>
</dbReference>
<reference evidence="10" key="1">
    <citation type="submission" date="2021-02" db="EMBL/GenBank/DDBJ databases">
        <title>Genome-Resolved Metagenomics of a Microbial Community Performing Photosynthetic Biological Nutrient Removal.</title>
        <authorList>
            <person name="Mcdaniel E.A."/>
        </authorList>
    </citation>
    <scope>NUCLEOTIDE SEQUENCE</scope>
    <source>
        <strain evidence="10">UWPOB_OBS1</strain>
    </source>
</reference>
<dbReference type="InterPro" id="IPR001206">
    <property type="entry name" value="Diacylglycerol_kinase_cat_dom"/>
</dbReference>
<accession>A0A8J7TNF0</accession>
<organism evidence="10 11">
    <name type="scientific">Candidatus Obscuribacter phosphatis</name>
    <dbReference type="NCBI Taxonomy" id="1906157"/>
    <lineage>
        <taxon>Bacteria</taxon>
        <taxon>Bacillati</taxon>
        <taxon>Candidatus Melainabacteria</taxon>
        <taxon>Candidatus Obscuribacterales</taxon>
        <taxon>Candidatus Obscuribacteraceae</taxon>
        <taxon>Candidatus Obscuribacter</taxon>
    </lineage>
</organism>
<keyword evidence="7" id="KW-0444">Lipid biosynthesis</keyword>
<evidence type="ECO:0000256" key="4">
    <source>
        <dbReference type="ARBA" id="ARBA00022741"/>
    </source>
</evidence>
<keyword evidence="3" id="KW-0808">Transferase</keyword>
<comment type="cofactor">
    <cofactor evidence="1">
        <name>Mg(2+)</name>
        <dbReference type="ChEBI" id="CHEBI:18420"/>
    </cofactor>
</comment>
<dbReference type="PANTHER" id="PTHR12358:SF54">
    <property type="entry name" value="SPHINGOSINE KINASE RELATED PROTEIN"/>
    <property type="match status" value="1"/>
</dbReference>
<keyword evidence="8" id="KW-1208">Phospholipid metabolism</keyword>
<keyword evidence="6" id="KW-0067">ATP-binding</keyword>
<dbReference type="Gene3D" id="3.40.50.10330">
    <property type="entry name" value="Probable inorganic polyphosphate/atp-NAD kinase, domain 1"/>
    <property type="match status" value="1"/>
</dbReference>
<dbReference type="Gene3D" id="2.60.200.40">
    <property type="match status" value="1"/>
</dbReference>
<dbReference type="AlphaFoldDB" id="A0A8J7TNF0"/>
<evidence type="ECO:0000256" key="2">
    <source>
        <dbReference type="ARBA" id="ARBA00005983"/>
    </source>
</evidence>
<keyword evidence="4" id="KW-0547">Nucleotide-binding</keyword>
<dbReference type="GO" id="GO:0008654">
    <property type="term" value="P:phospholipid biosynthetic process"/>
    <property type="evidence" value="ECO:0007669"/>
    <property type="project" value="UniProtKB-KW"/>
</dbReference>
<feature type="domain" description="DAGKc" evidence="9">
    <location>
        <begin position="1"/>
        <end position="138"/>
    </location>
</feature>
<dbReference type="SUPFAM" id="SSF111331">
    <property type="entry name" value="NAD kinase/diacylglycerol kinase-like"/>
    <property type="match status" value="1"/>
</dbReference>
<dbReference type="GO" id="GO:0005524">
    <property type="term" value="F:ATP binding"/>
    <property type="evidence" value="ECO:0007669"/>
    <property type="project" value="UniProtKB-KW"/>
</dbReference>
<keyword evidence="5 10" id="KW-0418">Kinase</keyword>
<dbReference type="InterPro" id="IPR017438">
    <property type="entry name" value="ATP-NAD_kinase_N"/>
</dbReference>
<proteinExistence type="inferred from homology"/>
<evidence type="ECO:0000256" key="8">
    <source>
        <dbReference type="ARBA" id="ARBA00023264"/>
    </source>
</evidence>
<dbReference type="SMART" id="SM00046">
    <property type="entry name" value="DAGKc"/>
    <property type="match status" value="1"/>
</dbReference>
<dbReference type="Pfam" id="PF00781">
    <property type="entry name" value="DAGK_cat"/>
    <property type="match status" value="1"/>
</dbReference>
<dbReference type="InterPro" id="IPR050187">
    <property type="entry name" value="Lipid_Phosphate_FormReg"/>
</dbReference>
<comment type="similarity">
    <text evidence="2">Belongs to the diacylglycerol/lipid kinase family.</text>
</comment>
<dbReference type="PROSITE" id="PS50146">
    <property type="entry name" value="DAGK"/>
    <property type="match status" value="1"/>
</dbReference>
<dbReference type="InterPro" id="IPR016064">
    <property type="entry name" value="NAD/diacylglycerol_kinase_sf"/>
</dbReference>
<gene>
    <name evidence="10" type="ORF">J0M35_16735</name>
</gene>
<evidence type="ECO:0000256" key="5">
    <source>
        <dbReference type="ARBA" id="ARBA00022777"/>
    </source>
</evidence>
<evidence type="ECO:0000313" key="11">
    <source>
        <dbReference type="Proteomes" id="UP000664277"/>
    </source>
</evidence>
<evidence type="ECO:0000256" key="6">
    <source>
        <dbReference type="ARBA" id="ARBA00022840"/>
    </source>
</evidence>
<keyword evidence="7" id="KW-0443">Lipid metabolism</keyword>
<evidence type="ECO:0000256" key="3">
    <source>
        <dbReference type="ARBA" id="ARBA00022679"/>
    </source>
</evidence>
<sequence length="338" mass="36361">MKKRASLIYNPKSGSAATPELWLGTIVYRLSKAGYRVDVSSTTVDTTAENILQDMTEPSDLIVAAGGDGTVRMVIDAVARQKLKIPVGIVPLGTGNLLARNLNIYEDNLLLDPLDKAIGVILHGKPLTIDLGLMNGHYFAAAAGVGPLSDAIIAPDKKDKETWKILAYAGSMVQTLSKAPVLFRVNADGEEFKISATGIFVTNISDLGVGRLSDTASMHDGLLDLCILSPKEFSDYLKYGFHFAATKDSNLNLSSGEPPYYVRKVKSVKIEAVRRLRPFGFIESGINELRNRLTGHSEGGTKKEKRSGAIPAMIDGDECGTTPMQIEVAPQAVNVLSI</sequence>
<comment type="caution">
    <text evidence="10">The sequence shown here is derived from an EMBL/GenBank/DDBJ whole genome shotgun (WGS) entry which is preliminary data.</text>
</comment>
<protein>
    <submittedName>
        <fullName evidence="10">NAD(+)/NADH kinase</fullName>
    </submittedName>
</protein>
<dbReference type="EMBL" id="JAFLCK010000029">
    <property type="protein sequence ID" value="MBN8662016.1"/>
    <property type="molecule type" value="Genomic_DNA"/>
</dbReference>
<dbReference type="Proteomes" id="UP000664277">
    <property type="component" value="Unassembled WGS sequence"/>
</dbReference>
<name>A0A8J7TNF0_9BACT</name>